<name>A0A6G3TRG2_9ACTN</name>
<proteinExistence type="predicted"/>
<dbReference type="RefSeq" id="WP_164279284.1">
    <property type="nucleotide sequence ID" value="NZ_JAAGMQ010001150.1"/>
</dbReference>
<evidence type="ECO:0000313" key="2">
    <source>
        <dbReference type="Proteomes" id="UP000475666"/>
    </source>
</evidence>
<protein>
    <submittedName>
        <fullName evidence="1">Uncharacterized protein</fullName>
    </submittedName>
</protein>
<gene>
    <name evidence="1" type="ORF">G3I66_39065</name>
</gene>
<dbReference type="EMBL" id="JAAGMQ010001150">
    <property type="protein sequence ID" value="NEC39116.1"/>
    <property type="molecule type" value="Genomic_DNA"/>
</dbReference>
<dbReference type="Proteomes" id="UP000475666">
    <property type="component" value="Unassembled WGS sequence"/>
</dbReference>
<dbReference type="AlphaFoldDB" id="A0A6G3TRG2"/>
<accession>A0A6G3TRG2</accession>
<evidence type="ECO:0000313" key="1">
    <source>
        <dbReference type="EMBL" id="NEC39116.1"/>
    </source>
</evidence>
<sequence>MRDETVEQNRYQRALTALPGASRELPTAGHAVFWDVTGKILKEHPPAEGPEPSCQGCEKRWPCEMAEPAMQQVGVRA</sequence>
<reference evidence="1 2" key="1">
    <citation type="submission" date="2020-01" db="EMBL/GenBank/DDBJ databases">
        <title>Insect and environment-associated Actinomycetes.</title>
        <authorList>
            <person name="Currrie C."/>
            <person name="Chevrette M."/>
            <person name="Carlson C."/>
            <person name="Stubbendieck R."/>
            <person name="Wendt-Pienkowski E."/>
        </authorList>
    </citation>
    <scope>NUCLEOTIDE SEQUENCE [LARGE SCALE GENOMIC DNA]</scope>
    <source>
        <strain evidence="1 2">SID7739</strain>
    </source>
</reference>
<comment type="caution">
    <text evidence="1">The sequence shown here is derived from an EMBL/GenBank/DDBJ whole genome shotgun (WGS) entry which is preliminary data.</text>
</comment>
<organism evidence="1 2">
    <name type="scientific">Streptomyces rubrogriseus</name>
    <dbReference type="NCBI Taxonomy" id="194673"/>
    <lineage>
        <taxon>Bacteria</taxon>
        <taxon>Bacillati</taxon>
        <taxon>Actinomycetota</taxon>
        <taxon>Actinomycetes</taxon>
        <taxon>Kitasatosporales</taxon>
        <taxon>Streptomycetaceae</taxon>
        <taxon>Streptomyces</taxon>
        <taxon>Streptomyces violaceoruber group</taxon>
    </lineage>
</organism>